<name>A0A976MA65_THEOR</name>
<feature type="transmembrane region" description="Helical" evidence="1">
    <location>
        <begin position="132"/>
        <end position="151"/>
    </location>
</feature>
<proteinExistence type="predicted"/>
<reference evidence="3" key="1">
    <citation type="submission" date="2022-07" db="EMBL/GenBank/DDBJ databases">
        <title>Evaluation of T. orientalis genome assembly methods using nanopore sequencing and analysis of variation between genomes.</title>
        <authorList>
            <person name="Yam J."/>
            <person name="Micallef M.L."/>
            <person name="Liu M."/>
            <person name="Djordjevic S.P."/>
            <person name="Bogema D.R."/>
            <person name="Jenkins C."/>
        </authorList>
    </citation>
    <scope>NUCLEOTIDE SEQUENCE</scope>
    <source>
        <strain evidence="3">Fish Creek</strain>
    </source>
</reference>
<protein>
    <submittedName>
        <fullName evidence="3">Uncharacterized protein</fullName>
    </submittedName>
</protein>
<keyword evidence="2" id="KW-0732">Signal</keyword>
<evidence type="ECO:0000313" key="3">
    <source>
        <dbReference type="EMBL" id="UKJ90509.2"/>
    </source>
</evidence>
<evidence type="ECO:0000313" key="4">
    <source>
        <dbReference type="Proteomes" id="UP000244803"/>
    </source>
</evidence>
<keyword evidence="1" id="KW-1133">Transmembrane helix</keyword>
<evidence type="ECO:0000256" key="1">
    <source>
        <dbReference type="SAM" id="Phobius"/>
    </source>
</evidence>
<dbReference type="EMBL" id="CP056068">
    <property type="protein sequence ID" value="UKJ90509.2"/>
    <property type="molecule type" value="Genomic_DNA"/>
</dbReference>
<feature type="chain" id="PRO_5037386503" evidence="2">
    <location>
        <begin position="19"/>
        <end position="174"/>
    </location>
</feature>
<gene>
    <name evidence="3" type="ORF">MACJ_001443</name>
</gene>
<accession>A0A976MA65</accession>
<feature type="signal peptide" evidence="2">
    <location>
        <begin position="1"/>
        <end position="18"/>
    </location>
</feature>
<sequence>MFLTLNLYIFIALSRVKTIVSLRRPCFINPTTGSHSYSFHNRLQNSKANKHKNHLDGFKTGEEYRDSKSFALTKVEKQEPTQDANLLDYLSLSQYLNKRYLFSEDLSRLSRDELIDRQIEHRRLSNESLKNIKMGIAIVLSAFAVGVLYKFSWFLKQFIEQQTQNLTYGDAMAK</sequence>
<dbReference type="Proteomes" id="UP000244803">
    <property type="component" value="Chromosome 2"/>
</dbReference>
<dbReference type="AlphaFoldDB" id="A0A976MA65"/>
<organism evidence="3 4">
    <name type="scientific">Theileria orientalis</name>
    <dbReference type="NCBI Taxonomy" id="68886"/>
    <lineage>
        <taxon>Eukaryota</taxon>
        <taxon>Sar</taxon>
        <taxon>Alveolata</taxon>
        <taxon>Apicomplexa</taxon>
        <taxon>Aconoidasida</taxon>
        <taxon>Piroplasmida</taxon>
        <taxon>Theileriidae</taxon>
        <taxon>Theileria</taxon>
    </lineage>
</organism>
<keyword evidence="1" id="KW-0812">Transmembrane</keyword>
<evidence type="ECO:0000256" key="2">
    <source>
        <dbReference type="SAM" id="SignalP"/>
    </source>
</evidence>
<dbReference type="OrthoDB" id="10309168at2759"/>
<keyword evidence="1" id="KW-0472">Membrane</keyword>